<evidence type="ECO:0000313" key="1">
    <source>
        <dbReference type="EMBL" id="QGO04931.1"/>
    </source>
</evidence>
<dbReference type="AlphaFoldDB" id="A0A9Q5YFT5"/>
<sequence length="69" mass="7857">MKTYTVITAYAKACRYIINSSDSQMDNQAILFAARKTWGWSGRLSQNSINSFAIFNHAYQTALKIYSPQ</sequence>
<dbReference type="RefSeq" id="WP_032126808.1">
    <property type="nucleotide sequence ID" value="NZ_CP033937.1"/>
</dbReference>
<accession>A0A9Q5YFT5</accession>
<gene>
    <name evidence="1" type="ORF">Psal009_00810</name>
</gene>
<keyword evidence="2" id="KW-1185">Reference proteome</keyword>
<organism evidence="1 2">
    <name type="scientific">Piscirickettsia salmonis</name>
    <dbReference type="NCBI Taxonomy" id="1238"/>
    <lineage>
        <taxon>Bacteria</taxon>
        <taxon>Pseudomonadati</taxon>
        <taxon>Pseudomonadota</taxon>
        <taxon>Gammaproteobacteria</taxon>
        <taxon>Thiotrichales</taxon>
        <taxon>Piscirickettsiaceae</taxon>
        <taxon>Piscirickettsia</taxon>
    </lineage>
</organism>
<protein>
    <submittedName>
        <fullName evidence="1">Uncharacterized protein</fullName>
    </submittedName>
</protein>
<dbReference type="Proteomes" id="UP000422232">
    <property type="component" value="Chromosome"/>
</dbReference>
<proteinExistence type="predicted"/>
<dbReference type="EMBL" id="CP038908">
    <property type="protein sequence ID" value="QGO04931.1"/>
    <property type="molecule type" value="Genomic_DNA"/>
</dbReference>
<reference evidence="1 2" key="1">
    <citation type="submission" date="2019-04" db="EMBL/GenBank/DDBJ databases">
        <title>Complete genome sequencing of Piscirickettsia salmonis strain Psal-009.</title>
        <authorList>
            <person name="Schober I."/>
            <person name="Bunk B."/>
            <person name="Sproer C."/>
            <person name="Carril G.P."/>
            <person name="Riedel T."/>
            <person name="Flores-Herrera P.A."/>
            <person name="Nourdin-Galindo G."/>
            <person name="Marshall S.H."/>
            <person name="Overmann J."/>
        </authorList>
    </citation>
    <scope>NUCLEOTIDE SEQUENCE [LARGE SCALE GENOMIC DNA]</scope>
    <source>
        <strain evidence="1 2">Psal-009</strain>
    </source>
</reference>
<evidence type="ECO:0000313" key="2">
    <source>
        <dbReference type="Proteomes" id="UP000422232"/>
    </source>
</evidence>
<name>A0A9Q5YFT5_PISSA</name>